<dbReference type="Gene3D" id="3.90.850.10">
    <property type="entry name" value="Fumarylacetoacetase-like, C-terminal domain"/>
    <property type="match status" value="1"/>
</dbReference>
<dbReference type="GO" id="GO:0008684">
    <property type="term" value="F:2-oxopent-4-enoate hydratase activity"/>
    <property type="evidence" value="ECO:0007669"/>
    <property type="project" value="TreeGrafter"/>
</dbReference>
<reference evidence="3 4" key="1">
    <citation type="submission" date="2014-12" db="EMBL/GenBank/DDBJ databases">
        <title>16Stimator: statistical estimation of ribosomal gene copy numbers from draft genome assemblies.</title>
        <authorList>
            <person name="Perisin M.A."/>
            <person name="Vetter M."/>
            <person name="Gilbert J.A."/>
            <person name="Bergelson J."/>
        </authorList>
    </citation>
    <scope>NUCLEOTIDE SEQUENCE [LARGE SCALE GENOMIC DNA]</scope>
    <source>
        <strain evidence="3 4">MEDvA23</strain>
    </source>
</reference>
<dbReference type="InterPro" id="IPR011234">
    <property type="entry name" value="Fumarylacetoacetase-like_C"/>
</dbReference>
<comment type="caution">
    <text evidence="3">The sequence shown here is derived from an EMBL/GenBank/DDBJ whole genome shotgun (WGS) entry which is preliminary data.</text>
</comment>
<dbReference type="OrthoDB" id="9792137at2"/>
<dbReference type="SUPFAM" id="SSF56529">
    <property type="entry name" value="FAH"/>
    <property type="match status" value="1"/>
</dbReference>
<dbReference type="Pfam" id="PF01557">
    <property type="entry name" value="FAA_hydrolase"/>
    <property type="match status" value="1"/>
</dbReference>
<dbReference type="PANTHER" id="PTHR30143:SF0">
    <property type="entry name" value="2-KETO-4-PENTENOATE HYDRATASE"/>
    <property type="match status" value="1"/>
</dbReference>
<protein>
    <submittedName>
        <fullName evidence="3">Hydratase</fullName>
    </submittedName>
</protein>
<evidence type="ECO:0000313" key="4">
    <source>
        <dbReference type="Proteomes" id="UP000032067"/>
    </source>
</evidence>
<gene>
    <name evidence="3" type="ORF">RT97_18055</name>
</gene>
<name>A0A0D0MD84_VARPD</name>
<evidence type="ECO:0000313" key="3">
    <source>
        <dbReference type="EMBL" id="KIQ30216.1"/>
    </source>
</evidence>
<dbReference type="RefSeq" id="WP_042580180.1">
    <property type="nucleotide sequence ID" value="NZ_JXQQ01000042.1"/>
</dbReference>
<proteinExistence type="predicted"/>
<dbReference type="EMBL" id="JXQQ01000042">
    <property type="protein sequence ID" value="KIQ30216.1"/>
    <property type="molecule type" value="Genomic_DNA"/>
</dbReference>
<dbReference type="GO" id="GO:0005737">
    <property type="term" value="C:cytoplasm"/>
    <property type="evidence" value="ECO:0007669"/>
    <property type="project" value="TreeGrafter"/>
</dbReference>
<organism evidence="3 4">
    <name type="scientific">Variovorax paradoxus</name>
    <dbReference type="NCBI Taxonomy" id="34073"/>
    <lineage>
        <taxon>Bacteria</taxon>
        <taxon>Pseudomonadati</taxon>
        <taxon>Pseudomonadota</taxon>
        <taxon>Betaproteobacteria</taxon>
        <taxon>Burkholderiales</taxon>
        <taxon>Comamonadaceae</taxon>
        <taxon>Variovorax</taxon>
    </lineage>
</organism>
<feature type="domain" description="Fumarylacetoacetase-like C-terminal" evidence="2">
    <location>
        <begin position="94"/>
        <end position="253"/>
    </location>
</feature>
<evidence type="ECO:0000256" key="1">
    <source>
        <dbReference type="ARBA" id="ARBA00023239"/>
    </source>
</evidence>
<dbReference type="InterPro" id="IPR036663">
    <property type="entry name" value="Fumarylacetoacetase_C_sf"/>
</dbReference>
<dbReference type="InterPro" id="IPR050772">
    <property type="entry name" value="Hydratase-Decarb/MhpD_sf"/>
</dbReference>
<sequence>MTPEAVLAHYDKAAPWPSDRSCLGRTDVAAAYRDALALRALRLARGERPVGYKIGFTNRTIWQRYGVFGPIWGPVWSTTLTRCDGHGTIDLAGTLQPRIEPEIVFGIAATPPRDATLEQVFGCIEWLAPGFEIVQSHCDWKFTAAETVADGALHARLLVGRETPVRQFARTGAELDDQLAAARLRLFKGDEAVDEGTGVNVLDGPLHALCHFVQELQACPGAPALQPGDVVTTGTWTDAWPIVPGETWRAEFEAPFDSLEITLR</sequence>
<dbReference type="AlphaFoldDB" id="A0A0D0MD84"/>
<dbReference type="PANTHER" id="PTHR30143">
    <property type="entry name" value="ACID HYDRATASE"/>
    <property type="match status" value="1"/>
</dbReference>
<dbReference type="Proteomes" id="UP000032067">
    <property type="component" value="Unassembled WGS sequence"/>
</dbReference>
<keyword evidence="1" id="KW-0456">Lyase</keyword>
<evidence type="ECO:0000259" key="2">
    <source>
        <dbReference type="Pfam" id="PF01557"/>
    </source>
</evidence>
<accession>A0A0D0MD84</accession>